<keyword evidence="2" id="KW-1185">Reference proteome</keyword>
<comment type="caution">
    <text evidence="1">The sequence shown here is derived from an EMBL/GenBank/DDBJ whole genome shotgun (WGS) entry which is preliminary data.</text>
</comment>
<gene>
    <name evidence="1" type="ORF">OJ16_12060</name>
</gene>
<dbReference type="EMBL" id="JTKH01000021">
    <property type="protein sequence ID" value="KII77631.1"/>
    <property type="molecule type" value="Genomic_DNA"/>
</dbReference>
<name>A0A0C2NYK8_9VIBR</name>
<accession>A0A0C2NDG9</accession>
<dbReference type="AlphaFoldDB" id="A0A0C2NYK8"/>
<accession>A0A0C2NYK8</accession>
<organism evidence="1 2">
    <name type="scientific">Vibrio renipiscarius</name>
    <dbReference type="NCBI Taxonomy" id="1461322"/>
    <lineage>
        <taxon>Bacteria</taxon>
        <taxon>Pseudomonadati</taxon>
        <taxon>Pseudomonadota</taxon>
        <taxon>Gammaproteobacteria</taxon>
        <taxon>Vibrionales</taxon>
        <taxon>Vibrionaceae</taxon>
        <taxon>Vibrio</taxon>
    </lineage>
</organism>
<evidence type="ECO:0000313" key="1">
    <source>
        <dbReference type="EMBL" id="KII77631.1"/>
    </source>
</evidence>
<protein>
    <submittedName>
        <fullName evidence="1">MSHA biogenesis protein MshK</fullName>
    </submittedName>
</protein>
<dbReference type="STRING" id="1461322.OJ16_12060"/>
<evidence type="ECO:0000313" key="2">
    <source>
        <dbReference type="Proteomes" id="UP000031672"/>
    </source>
</evidence>
<dbReference type="Proteomes" id="UP000031672">
    <property type="component" value="Unassembled WGS sequence"/>
</dbReference>
<proteinExistence type="predicted"/>
<sequence>MTLLCVSSVSFASQDPTAPLNWQPVAESKAVKKTKHYRVPKLESIVCQGEHSCSAILNGQALAVGEKINGFYLKQVKADYATITRGGKQWKLELFPLEVKQ</sequence>
<reference evidence="1 2" key="1">
    <citation type="submission" date="2014-11" db="EMBL/GenBank/DDBJ databases">
        <title>Draft Genome Sequence of Vibrio piscirenalis strains CECT 8603T and CECT 8604, two marine Gammaproteobacterium isolated from cultured gilthead sea bream (Sparus aurata).</title>
        <authorList>
            <person name="Arahal D.R."/>
            <person name="Rodrigo-Torres L."/>
            <person name="Lucena T."/>
            <person name="Pujalte M.J."/>
        </authorList>
    </citation>
    <scope>NUCLEOTIDE SEQUENCE [LARGE SCALE GENOMIC DNA]</scope>
    <source>
        <strain evidence="1 2">DCR 1-4-2</strain>
    </source>
</reference>